<feature type="compositionally biased region" description="Acidic residues" evidence="1">
    <location>
        <begin position="388"/>
        <end position="400"/>
    </location>
</feature>
<dbReference type="InterPro" id="IPR051279">
    <property type="entry name" value="PP1-Reg/Actin-Interact_Protein"/>
</dbReference>
<dbReference type="EMBL" id="JAPFFF010000013">
    <property type="protein sequence ID" value="KAK8871280.1"/>
    <property type="molecule type" value="Genomic_DNA"/>
</dbReference>
<dbReference type="Gene3D" id="3.80.10.10">
    <property type="entry name" value="Ribonuclease Inhibitor"/>
    <property type="match status" value="1"/>
</dbReference>
<dbReference type="Proteomes" id="UP001470230">
    <property type="component" value="Unassembled WGS sequence"/>
</dbReference>
<comment type="caution">
    <text evidence="2">The sequence shown here is derived from an EMBL/GenBank/DDBJ whole genome shotgun (WGS) entry which is preliminary data.</text>
</comment>
<dbReference type="PANTHER" id="PTHR24112:SF66">
    <property type="entry name" value="LEUCINE-RICH REPEAT, ISOFORM F"/>
    <property type="match status" value="1"/>
</dbReference>
<reference evidence="2 3" key="1">
    <citation type="submission" date="2024-04" db="EMBL/GenBank/DDBJ databases">
        <title>Tritrichomonas musculus Genome.</title>
        <authorList>
            <person name="Alves-Ferreira E."/>
            <person name="Grigg M."/>
            <person name="Lorenzi H."/>
            <person name="Galac M."/>
        </authorList>
    </citation>
    <scope>NUCLEOTIDE SEQUENCE [LARGE SCALE GENOMIC DNA]</scope>
    <source>
        <strain evidence="2 3">EAF2021</strain>
    </source>
</reference>
<feature type="region of interest" description="Disordered" evidence="1">
    <location>
        <begin position="375"/>
        <end position="403"/>
    </location>
</feature>
<dbReference type="InterPro" id="IPR032675">
    <property type="entry name" value="LRR_dom_sf"/>
</dbReference>
<protein>
    <submittedName>
        <fullName evidence="2">Barbed-end actin filament uncapping</fullName>
    </submittedName>
</protein>
<feature type="compositionally biased region" description="Basic and acidic residues" evidence="1">
    <location>
        <begin position="377"/>
        <end position="387"/>
    </location>
</feature>
<proteinExistence type="predicted"/>
<name>A0ABR2J067_9EUKA</name>
<organism evidence="2 3">
    <name type="scientific">Tritrichomonas musculus</name>
    <dbReference type="NCBI Taxonomy" id="1915356"/>
    <lineage>
        <taxon>Eukaryota</taxon>
        <taxon>Metamonada</taxon>
        <taxon>Parabasalia</taxon>
        <taxon>Tritrichomonadida</taxon>
        <taxon>Tritrichomonadidae</taxon>
        <taxon>Tritrichomonas</taxon>
    </lineage>
</organism>
<evidence type="ECO:0000256" key="1">
    <source>
        <dbReference type="SAM" id="MobiDB-lite"/>
    </source>
</evidence>
<evidence type="ECO:0000313" key="3">
    <source>
        <dbReference type="Proteomes" id="UP001470230"/>
    </source>
</evidence>
<feature type="region of interest" description="Disordered" evidence="1">
    <location>
        <begin position="889"/>
        <end position="919"/>
    </location>
</feature>
<dbReference type="PANTHER" id="PTHR24112">
    <property type="entry name" value="LEUCINE-RICH REPEAT, ISOFORM F-RELATED"/>
    <property type="match status" value="1"/>
</dbReference>
<feature type="compositionally biased region" description="Acidic residues" evidence="1">
    <location>
        <begin position="896"/>
        <end position="909"/>
    </location>
</feature>
<sequence>MNLSRNYKFDYHLQHNEQNQVERLVPYNQAKIHLAFRANVIYSELKSNSKKEYKNAAVALSEHMITICHHGFFGRSYKLLVVFHVNDITEMQSKSDELTVIKTIKGTYRIDSPASLRFARNVVRNFILSNPMMPPSLRFSFKVEDPSKFPKFNPPLSPSQQFQFTYNSSCSYFNVTYYHDIPRYFHNLISTGSCIFDFTQLPIHLMECGLGQSTDIRPITSSLMFDPYIFGINISDITRDDIISASAPIILMNPSLRIVRLIKTRSQKGGMMISNAMNQSGNQGVVYWDFSDNQLSDICYFADSLGRYQGQLITLRLNNCKMSNGDVTTLLTSLTENVNNHTIKQLALINNGFNQSNCEQLCYFLNLISSASSQKVDGSENSEHSENGDENEFNDIENDNDDPKAHLIRRNKQNNGSSQKVSNFEGQIEDNSIDCVLQHLEIGPVKNPGIIIQSLNDRNIPLKILKIVDSSFDDESVRIFSNFLNSTTYLRELDISGSSIKDHQLAVLLSSLLSNTSVEESSLVLGLNRLSLHGNRYELIKNTLVEHQEKIVELSLNQNGLSLNDSIFKDLPEFHRLKKLSLAVNFTKKMTGIGIALSSILANSNISSLNISGNCKTGQFFGGYSLENEAIPFIKSLYTNSSLEELDISGNLIGDECIRMINEIIQQSDTLKLINIDNNAITNIDIIEDFLDSVSKSSSMIDYVFPSDDIYNLLNNETDFENRLQSLSKRRQIAQRVVLNNMSNCGMYSSLSLLKDKTLDEIIDEATLELQEMFDLDNVQIEKHAAITEIVGLPLPYEEEDKHNANSDAVEIDVDNVDNDANDEEVYASKSLMSTVDQPESQASSSMLSSFKTLQFNSLCIRRPDAEQKLEEKSKFILQDVRMSQLIQPKIFKDEQSDDNDNDDDDGDVKEEYLNPTEF</sequence>
<evidence type="ECO:0000313" key="2">
    <source>
        <dbReference type="EMBL" id="KAK8871280.1"/>
    </source>
</evidence>
<gene>
    <name evidence="2" type="ORF">M9Y10_006997</name>
</gene>
<dbReference type="SMART" id="SM00368">
    <property type="entry name" value="LRR_RI"/>
    <property type="match status" value="4"/>
</dbReference>
<dbReference type="SUPFAM" id="SSF52047">
    <property type="entry name" value="RNI-like"/>
    <property type="match status" value="2"/>
</dbReference>
<accession>A0ABR2J067</accession>
<keyword evidence="3" id="KW-1185">Reference proteome</keyword>